<sequence>MICASQNKITIANISIDKTTKEIRIKSTIAILNGILEYLLVGEHGKTYESVFKISDNKPSELNFALLLVGFIPLDFQTFLKIKQSKNGKEVLLSKYKDSLLRITFVTNNQSYDLNYFLHNRENQETDFPWVFTGGLFYKNNRYAGDFELSYIGIWADPSLLWRNWLWRR</sequence>
<name>A0A1V1P411_9BACT</name>
<organism evidence="1 2">
    <name type="scientific">Candidatus Magnetoglobus multicellularis str. Araruama</name>
    <dbReference type="NCBI Taxonomy" id="890399"/>
    <lineage>
        <taxon>Bacteria</taxon>
        <taxon>Pseudomonadati</taxon>
        <taxon>Thermodesulfobacteriota</taxon>
        <taxon>Desulfobacteria</taxon>
        <taxon>Desulfobacterales</taxon>
        <taxon>Desulfobacteraceae</taxon>
        <taxon>Candidatus Magnetoglobus</taxon>
    </lineage>
</organism>
<comment type="caution">
    <text evidence="1">The sequence shown here is derived from an EMBL/GenBank/DDBJ whole genome shotgun (WGS) entry which is preliminary data.</text>
</comment>
<dbReference type="NCBIfam" id="NF040466">
    <property type="entry name" value="ydjY_domain"/>
    <property type="match status" value="1"/>
</dbReference>
<proteinExistence type="predicted"/>
<gene>
    <name evidence="1" type="ORF">OMM_09500</name>
</gene>
<evidence type="ECO:0000313" key="1">
    <source>
        <dbReference type="EMBL" id="ETR69544.1"/>
    </source>
</evidence>
<protein>
    <submittedName>
        <fullName evidence="1">Uncharacterized protein</fullName>
    </submittedName>
</protein>
<reference evidence="2" key="1">
    <citation type="submission" date="2012-11" db="EMBL/GenBank/DDBJ databases">
        <authorList>
            <person name="Lucero-Rivera Y.E."/>
            <person name="Tovar-Ramirez D."/>
        </authorList>
    </citation>
    <scope>NUCLEOTIDE SEQUENCE [LARGE SCALE GENOMIC DNA]</scope>
    <source>
        <strain evidence="2">Araruama</strain>
    </source>
</reference>
<accession>A0A1V1P411</accession>
<evidence type="ECO:0000313" key="2">
    <source>
        <dbReference type="Proteomes" id="UP000189670"/>
    </source>
</evidence>
<dbReference type="Proteomes" id="UP000189670">
    <property type="component" value="Unassembled WGS sequence"/>
</dbReference>
<dbReference type="AlphaFoldDB" id="A0A1V1P411"/>
<dbReference type="EMBL" id="ATBP01000617">
    <property type="protein sequence ID" value="ETR69544.1"/>
    <property type="molecule type" value="Genomic_DNA"/>
</dbReference>
<dbReference type="InterPro" id="IPR047750">
    <property type="entry name" value="YdjY-like"/>
</dbReference>